<dbReference type="InterPro" id="IPR013320">
    <property type="entry name" value="ConA-like_dom_sf"/>
</dbReference>
<comment type="caution">
    <text evidence="1">The sequence shown here is derived from an EMBL/GenBank/DDBJ whole genome shotgun (WGS) entry which is preliminary data.</text>
</comment>
<dbReference type="PANTHER" id="PTHR10963:SF24">
    <property type="entry name" value="GLYCOSIDASE C21B10.07-RELATED"/>
    <property type="match status" value="1"/>
</dbReference>
<organism evidence="1 2">
    <name type="scientific">Asterophora parasitica</name>
    <dbReference type="NCBI Taxonomy" id="117018"/>
    <lineage>
        <taxon>Eukaryota</taxon>
        <taxon>Fungi</taxon>
        <taxon>Dikarya</taxon>
        <taxon>Basidiomycota</taxon>
        <taxon>Agaricomycotina</taxon>
        <taxon>Agaricomycetes</taxon>
        <taxon>Agaricomycetidae</taxon>
        <taxon>Agaricales</taxon>
        <taxon>Tricholomatineae</taxon>
        <taxon>Lyophyllaceae</taxon>
        <taxon>Asterophora</taxon>
    </lineage>
</organism>
<dbReference type="PANTHER" id="PTHR10963">
    <property type="entry name" value="GLYCOSYL HYDROLASE-RELATED"/>
    <property type="match status" value="1"/>
</dbReference>
<keyword evidence="2" id="KW-1185">Reference proteome</keyword>
<sequence>NYVDAGTAASENLTYANGDTFILRADYKKTLTAGGPGRDSVRMQSNKQYTTSVTMYDTWPAIWTVGGDWPNQGEIDILEGVNDQGPNAATLHTNAGCTMPASRAQTGTPTSNNCDVVATGNTGCSVQFSGPNTYGPALNNIGGGWYAMERRPEYIKVFFWPRNAGNVPNDVSSGASSINPDAWGTPAAYFPNTQCPIASKFGPHNIIINYYVNRNPGAFSNAYFNIQSLKVYT</sequence>
<dbReference type="AlphaFoldDB" id="A0A9P7G5H8"/>
<dbReference type="Proteomes" id="UP000775547">
    <property type="component" value="Unassembled WGS sequence"/>
</dbReference>
<dbReference type="Gene3D" id="2.60.120.200">
    <property type="match status" value="1"/>
</dbReference>
<evidence type="ECO:0000313" key="1">
    <source>
        <dbReference type="EMBL" id="KAG5642498.1"/>
    </source>
</evidence>
<dbReference type="Pfam" id="PF26113">
    <property type="entry name" value="GH16_XgeA"/>
    <property type="match status" value="1"/>
</dbReference>
<evidence type="ECO:0008006" key="3">
    <source>
        <dbReference type="Google" id="ProtNLM"/>
    </source>
</evidence>
<name>A0A9P7G5H8_9AGAR</name>
<dbReference type="SUPFAM" id="SSF49899">
    <property type="entry name" value="Concanavalin A-like lectins/glucanases"/>
    <property type="match status" value="1"/>
</dbReference>
<dbReference type="InterPro" id="IPR050546">
    <property type="entry name" value="Glycosyl_Hydrlase_16"/>
</dbReference>
<reference evidence="1" key="1">
    <citation type="submission" date="2020-07" db="EMBL/GenBank/DDBJ databases">
        <authorList>
            <person name="Nieuwenhuis M."/>
            <person name="Van De Peppel L.J.J."/>
        </authorList>
    </citation>
    <scope>NUCLEOTIDE SEQUENCE</scope>
    <source>
        <strain evidence="1">AP01</strain>
        <tissue evidence="1">Mycelium</tissue>
    </source>
</reference>
<protein>
    <recommendedName>
        <fullName evidence="3">Glycoside hydrolase family 16 protein</fullName>
    </recommendedName>
</protein>
<gene>
    <name evidence="1" type="ORF">DXG03_002722</name>
</gene>
<proteinExistence type="predicted"/>
<dbReference type="GO" id="GO:0009251">
    <property type="term" value="P:glucan catabolic process"/>
    <property type="evidence" value="ECO:0007669"/>
    <property type="project" value="TreeGrafter"/>
</dbReference>
<evidence type="ECO:0000313" key="2">
    <source>
        <dbReference type="Proteomes" id="UP000775547"/>
    </source>
</evidence>
<feature type="non-terminal residue" evidence="1">
    <location>
        <position position="233"/>
    </location>
</feature>
<dbReference type="OrthoDB" id="192832at2759"/>
<dbReference type="EMBL" id="JABCKV010000181">
    <property type="protein sequence ID" value="KAG5642498.1"/>
    <property type="molecule type" value="Genomic_DNA"/>
</dbReference>
<accession>A0A9P7G5H8</accession>
<reference evidence="1" key="2">
    <citation type="submission" date="2021-10" db="EMBL/GenBank/DDBJ databases">
        <title>Phylogenomics reveals ancestral predisposition of the termite-cultivated fungus Termitomyces towards a domesticated lifestyle.</title>
        <authorList>
            <person name="Auxier B."/>
            <person name="Grum-Grzhimaylo A."/>
            <person name="Cardenas M.E."/>
            <person name="Lodge J.D."/>
            <person name="Laessoe T."/>
            <person name="Pedersen O."/>
            <person name="Smith M.E."/>
            <person name="Kuyper T.W."/>
            <person name="Franco-Molano E.A."/>
            <person name="Baroni T.J."/>
            <person name="Aanen D.K."/>
        </authorList>
    </citation>
    <scope>NUCLEOTIDE SEQUENCE</scope>
    <source>
        <strain evidence="1">AP01</strain>
        <tissue evidence="1">Mycelium</tissue>
    </source>
</reference>